<sequence>MIRCASLLLCLPICVHAAHPLISDDAATQGEGGWQLELSGDYTRDRDASTRQRVSNATLTRGAIDTLDVYLNATWLRAEALDDSGGVLATQGAGDVSLGAKWRFYSADGASLALKPFATMPTGDHSRGLGNGLPFYGVSAIATYEYEAWTLIANAVGAYACGDAASVRKRQWALSAGLGHAFNDALQAVGEVVYSSGTEPDVNQGPALLTLGLIYRVAPTFDLDVGYRHGLNKSEAHHGAGVGLAWRW</sequence>
<dbReference type="Pfam" id="PF13557">
    <property type="entry name" value="Phenol_MetA_deg"/>
    <property type="match status" value="1"/>
</dbReference>
<reference evidence="2 3" key="1">
    <citation type="submission" date="2021-02" db="EMBL/GenBank/DDBJ databases">
        <title>Niveibacterium changnyeongensis HC41.</title>
        <authorList>
            <person name="Kang M."/>
        </authorList>
    </citation>
    <scope>NUCLEOTIDE SEQUENCE [LARGE SCALE GENOMIC DNA]</scope>
    <source>
        <strain evidence="2 3">HC41</strain>
    </source>
</reference>
<organism evidence="2 3">
    <name type="scientific">Niveibacterium microcysteis</name>
    <dbReference type="NCBI Taxonomy" id="2811415"/>
    <lineage>
        <taxon>Bacteria</taxon>
        <taxon>Pseudomonadati</taxon>
        <taxon>Pseudomonadota</taxon>
        <taxon>Betaproteobacteria</taxon>
        <taxon>Rhodocyclales</taxon>
        <taxon>Rhodocyclaceae</taxon>
        <taxon>Niveibacterium</taxon>
    </lineage>
</organism>
<name>A0ABX7M8S4_9RHOO</name>
<dbReference type="InterPro" id="IPR025737">
    <property type="entry name" value="FApF"/>
</dbReference>
<evidence type="ECO:0000256" key="1">
    <source>
        <dbReference type="SAM" id="SignalP"/>
    </source>
</evidence>
<dbReference type="SUPFAM" id="SSF56935">
    <property type="entry name" value="Porins"/>
    <property type="match status" value="1"/>
</dbReference>
<dbReference type="Proteomes" id="UP000663570">
    <property type="component" value="Chromosome"/>
</dbReference>
<feature type="signal peptide" evidence="1">
    <location>
        <begin position="1"/>
        <end position="17"/>
    </location>
</feature>
<accession>A0ABX7M8S4</accession>
<dbReference type="Gene3D" id="2.40.160.60">
    <property type="entry name" value="Outer membrane protein transport protein (OMPP1/FadL/TodX)"/>
    <property type="match status" value="1"/>
</dbReference>
<evidence type="ECO:0000313" key="3">
    <source>
        <dbReference type="Proteomes" id="UP000663570"/>
    </source>
</evidence>
<dbReference type="EMBL" id="CP071060">
    <property type="protein sequence ID" value="QSI78113.1"/>
    <property type="molecule type" value="Genomic_DNA"/>
</dbReference>
<gene>
    <name evidence="2" type="ORF">JY500_05580</name>
</gene>
<keyword evidence="1" id="KW-0732">Signal</keyword>
<evidence type="ECO:0000313" key="2">
    <source>
        <dbReference type="EMBL" id="QSI78113.1"/>
    </source>
</evidence>
<feature type="chain" id="PRO_5047506555" evidence="1">
    <location>
        <begin position="18"/>
        <end position="248"/>
    </location>
</feature>
<proteinExistence type="predicted"/>
<dbReference type="RefSeq" id="WP_206255401.1">
    <property type="nucleotide sequence ID" value="NZ_CP071060.1"/>
</dbReference>
<protein>
    <submittedName>
        <fullName evidence="2">Transporter</fullName>
    </submittedName>
</protein>
<keyword evidence="3" id="KW-1185">Reference proteome</keyword>